<dbReference type="EMBL" id="JACCBX010000010">
    <property type="protein sequence ID" value="NYE07814.1"/>
    <property type="molecule type" value="Genomic_DNA"/>
</dbReference>
<feature type="region of interest" description="Disordered" evidence="1">
    <location>
        <begin position="1"/>
        <end position="33"/>
    </location>
</feature>
<dbReference type="Proteomes" id="UP000548423">
    <property type="component" value="Unassembled WGS sequence"/>
</dbReference>
<accession>A0A852TL74</accession>
<evidence type="ECO:0000256" key="1">
    <source>
        <dbReference type="SAM" id="MobiDB-lite"/>
    </source>
</evidence>
<gene>
    <name evidence="3" type="ORF">F4694_004631</name>
</gene>
<feature type="transmembrane region" description="Helical" evidence="2">
    <location>
        <begin position="116"/>
        <end position="139"/>
    </location>
</feature>
<sequence length="359" mass="38714">MDKPNRGNTIKIKLNGESQNFTEEPIKKEQESGKDSFTKVINIDEDFNDQDVFLETAAAKESVDESFDWIIPESAENDIQEYKVVSSQNQKKGGKKKPVSFTTFSMKRNGGVLKSIIVTAVFAILIGTSFGVLMLKLVISENSKPAVTEPVKIGKGSDKGSEATGGKSSSIVLAAQNVFIVQGGAFTTKDAASGAANEAKGKGAPAQTLTMNDREFMFLGVADSIETAKQMEGHYEANGFDDVLPKQISIAEKTISDINETEKGFLEAASAIYQQLSKVTSKAIVSGSMSSEASKEVVGFGDQLSQSADKLKNEKVKNLNKELSSALAGVATFQEKKSKDSLVEAQQHLLNYLSIYYSL</sequence>
<name>A0A852TL74_9BACI</name>
<proteinExistence type="predicted"/>
<keyword evidence="2" id="KW-1133">Transmembrane helix</keyword>
<dbReference type="AlphaFoldDB" id="A0A852TL74"/>
<reference evidence="4" key="2">
    <citation type="submission" date="2020-08" db="EMBL/GenBank/DDBJ databases">
        <title>The Agave Microbiome: Exploring the role of microbial communities in plant adaptations to desert environments.</title>
        <authorList>
            <person name="Partida-Martinez L.P."/>
        </authorList>
    </citation>
    <scope>NUCLEOTIDE SEQUENCE [LARGE SCALE GENOMIC DNA]</scope>
    <source>
        <strain evidence="4">AT2.8</strain>
    </source>
</reference>
<protein>
    <submittedName>
        <fullName evidence="3">Stage II sporulation protein B</fullName>
    </submittedName>
</protein>
<reference evidence="4" key="1">
    <citation type="submission" date="2020-07" db="EMBL/GenBank/DDBJ databases">
        <authorList>
            <person name="Partida-Martinez L."/>
            <person name="Huntemann M."/>
            <person name="Clum A."/>
            <person name="Wang J."/>
            <person name="Palaniappan K."/>
            <person name="Ritter S."/>
            <person name="Chen I.-M."/>
            <person name="Stamatis D."/>
            <person name="Reddy T."/>
            <person name="O'Malley R."/>
            <person name="Daum C."/>
            <person name="Shapiro N."/>
            <person name="Ivanova N."/>
            <person name="Kyrpides N."/>
            <person name="Woyke T."/>
        </authorList>
    </citation>
    <scope>NUCLEOTIDE SEQUENCE [LARGE SCALE GENOMIC DNA]</scope>
    <source>
        <strain evidence="4">AT2.8</strain>
    </source>
</reference>
<organism evidence="3 4">
    <name type="scientific">Neobacillus niacini</name>
    <dbReference type="NCBI Taxonomy" id="86668"/>
    <lineage>
        <taxon>Bacteria</taxon>
        <taxon>Bacillati</taxon>
        <taxon>Bacillota</taxon>
        <taxon>Bacilli</taxon>
        <taxon>Bacillales</taxon>
        <taxon>Bacillaceae</taxon>
        <taxon>Neobacillus</taxon>
    </lineage>
</organism>
<evidence type="ECO:0000313" key="3">
    <source>
        <dbReference type="EMBL" id="NYE07814.1"/>
    </source>
</evidence>
<keyword evidence="2" id="KW-0812">Transmembrane</keyword>
<evidence type="ECO:0000256" key="2">
    <source>
        <dbReference type="SAM" id="Phobius"/>
    </source>
</evidence>
<comment type="caution">
    <text evidence="3">The sequence shown here is derived from an EMBL/GenBank/DDBJ whole genome shotgun (WGS) entry which is preliminary data.</text>
</comment>
<evidence type="ECO:0000313" key="4">
    <source>
        <dbReference type="Proteomes" id="UP000548423"/>
    </source>
</evidence>
<feature type="compositionally biased region" description="Basic and acidic residues" evidence="1">
    <location>
        <begin position="24"/>
        <end position="33"/>
    </location>
</feature>
<keyword evidence="2" id="KW-0472">Membrane</keyword>